<dbReference type="Gene3D" id="3.40.50.300">
    <property type="entry name" value="P-loop containing nucleotide triphosphate hydrolases"/>
    <property type="match status" value="1"/>
</dbReference>
<sequence length="177" mass="20817">MKIRIIGSVGSGKTTLAKKLSEWQQIDYFETDRIVWKREATEVRRTDSEKAAVLTNILQQENWIIEGVHLEAWATESIIQADAIIFLDLSKKQIRSQLIKRQIKQLLRLETAHYPIRLKMLKKMFYWDELFEKRTKPLITEQIAKNPEKWLIIKESPKIEAIQKSILQIKSTTNKSV</sequence>
<comment type="caution">
    <text evidence="1">The sequence shown here is derived from an EMBL/GenBank/DDBJ whole genome shotgun (WGS) entry which is preliminary data.</text>
</comment>
<evidence type="ECO:0000313" key="1">
    <source>
        <dbReference type="EMBL" id="MBC2249271.1"/>
    </source>
</evidence>
<dbReference type="PANTHER" id="PTHR37816:SF2">
    <property type="entry name" value="DNA TOPOLOGY MODULATION PROTEIN FLAR-RELATED PROTEIN"/>
    <property type="match status" value="1"/>
</dbReference>
<dbReference type="SUPFAM" id="SSF52540">
    <property type="entry name" value="P-loop containing nucleoside triphosphate hydrolases"/>
    <property type="match status" value="1"/>
</dbReference>
<dbReference type="EMBL" id="JAARZC010000001">
    <property type="protein sequence ID" value="MBC2249271.1"/>
    <property type="molecule type" value="Genomic_DNA"/>
</dbReference>
<dbReference type="InterPro" id="IPR052922">
    <property type="entry name" value="Cytidylate_Kinase-2"/>
</dbReference>
<dbReference type="RefSeq" id="WP_185604233.1">
    <property type="nucleotide sequence ID" value="NZ_JAARZC010000001.1"/>
</dbReference>
<dbReference type="Pfam" id="PF13238">
    <property type="entry name" value="AAA_18"/>
    <property type="match status" value="1"/>
</dbReference>
<dbReference type="Proteomes" id="UP000559864">
    <property type="component" value="Unassembled WGS sequence"/>
</dbReference>
<protein>
    <submittedName>
        <fullName evidence="1">AAA family ATPase</fullName>
    </submittedName>
</protein>
<dbReference type="PANTHER" id="PTHR37816">
    <property type="entry name" value="YALI0E33011P"/>
    <property type="match status" value="1"/>
</dbReference>
<name>A0A7X0ZBK7_9LIST</name>
<dbReference type="InterPro" id="IPR027417">
    <property type="entry name" value="P-loop_NTPase"/>
</dbReference>
<gene>
    <name evidence="1" type="ORF">HCB49_04545</name>
</gene>
<accession>A0A7X0ZBK7</accession>
<reference evidence="1 2" key="1">
    <citation type="submission" date="2020-03" db="EMBL/GenBank/DDBJ databases">
        <title>Soil Listeria distribution.</title>
        <authorList>
            <person name="Liao J."/>
            <person name="Wiedmann M."/>
        </authorList>
    </citation>
    <scope>NUCLEOTIDE SEQUENCE [LARGE SCALE GENOMIC DNA]</scope>
    <source>
        <strain evidence="1 2">FSL L7-0123</strain>
    </source>
</reference>
<evidence type="ECO:0000313" key="2">
    <source>
        <dbReference type="Proteomes" id="UP000559864"/>
    </source>
</evidence>
<proteinExistence type="predicted"/>
<dbReference type="AlphaFoldDB" id="A0A7X0ZBK7"/>
<organism evidence="1 2">
    <name type="scientific">Listeria cossartiae subsp. cayugensis</name>
    <dbReference type="NCBI Taxonomy" id="2713505"/>
    <lineage>
        <taxon>Bacteria</taxon>
        <taxon>Bacillati</taxon>
        <taxon>Bacillota</taxon>
        <taxon>Bacilli</taxon>
        <taxon>Bacillales</taxon>
        <taxon>Listeriaceae</taxon>
        <taxon>Listeria</taxon>
        <taxon>Listeria cossartiae</taxon>
    </lineage>
</organism>